<name>A0ABS6JAI2_9BACI</name>
<dbReference type="CDD" id="cd00831">
    <property type="entry name" value="CHS_like"/>
    <property type="match status" value="1"/>
</dbReference>
<reference evidence="5 6" key="1">
    <citation type="submission" date="2021-06" db="EMBL/GenBank/DDBJ databases">
        <title>Bacillus sp. RD4P76, an endophyte from a halophyte.</title>
        <authorList>
            <person name="Sun J.-Q."/>
        </authorList>
    </citation>
    <scope>NUCLEOTIDE SEQUENCE [LARGE SCALE GENOMIC DNA]</scope>
    <source>
        <strain evidence="5 6">CGMCC 1.15917</strain>
    </source>
</reference>
<accession>A0ABS6JAI2</accession>
<proteinExistence type="predicted"/>
<dbReference type="Pfam" id="PF00195">
    <property type="entry name" value="Chal_sti_synt_N"/>
    <property type="match status" value="1"/>
</dbReference>
<dbReference type="PIRSF" id="PIRSF000451">
    <property type="entry name" value="PKS_III"/>
    <property type="match status" value="1"/>
</dbReference>
<feature type="domain" description="Chalcone/stilbene synthase N-terminal" evidence="3">
    <location>
        <begin position="5"/>
        <end position="205"/>
    </location>
</feature>
<dbReference type="InterPro" id="IPR011141">
    <property type="entry name" value="Polyketide_synthase_type-III"/>
</dbReference>
<dbReference type="Proteomes" id="UP000784880">
    <property type="component" value="Unassembled WGS sequence"/>
</dbReference>
<evidence type="ECO:0000259" key="3">
    <source>
        <dbReference type="Pfam" id="PF00195"/>
    </source>
</evidence>
<evidence type="ECO:0000256" key="2">
    <source>
        <dbReference type="ARBA" id="ARBA00023315"/>
    </source>
</evidence>
<comment type="caution">
    <text evidence="5">The sequence shown here is derived from an EMBL/GenBank/DDBJ whole genome shotgun (WGS) entry which is preliminary data.</text>
</comment>
<keyword evidence="1" id="KW-0808">Transferase</keyword>
<evidence type="ECO:0000313" key="5">
    <source>
        <dbReference type="EMBL" id="MBU9710689.1"/>
    </source>
</evidence>
<dbReference type="PANTHER" id="PTHR11877:SF99">
    <property type="entry name" value="1,3,6,8-TETRAHYDROXYNAPHTHALENE SYNTHASE"/>
    <property type="match status" value="1"/>
</dbReference>
<keyword evidence="6" id="KW-1185">Reference proteome</keyword>
<organism evidence="5 6">
    <name type="scientific">Evansella tamaricis</name>
    <dbReference type="NCBI Taxonomy" id="2069301"/>
    <lineage>
        <taxon>Bacteria</taxon>
        <taxon>Bacillati</taxon>
        <taxon>Bacillota</taxon>
        <taxon>Bacilli</taxon>
        <taxon>Bacillales</taxon>
        <taxon>Bacillaceae</taxon>
        <taxon>Evansella</taxon>
    </lineage>
</organism>
<dbReference type="PANTHER" id="PTHR11877">
    <property type="entry name" value="HYDROXYMETHYLGLUTARYL-COA SYNTHASE"/>
    <property type="match status" value="1"/>
</dbReference>
<dbReference type="Pfam" id="PF02797">
    <property type="entry name" value="Chal_sti_synt_C"/>
    <property type="match status" value="1"/>
</dbReference>
<keyword evidence="2" id="KW-0012">Acyltransferase</keyword>
<dbReference type="InterPro" id="IPR012328">
    <property type="entry name" value="Chalcone/stilbene_synt_C"/>
</dbReference>
<dbReference type="RefSeq" id="WP_217064584.1">
    <property type="nucleotide sequence ID" value="NZ_JAHQCS010000044.1"/>
</dbReference>
<dbReference type="EMBL" id="JAHQCS010000044">
    <property type="protein sequence ID" value="MBU9710689.1"/>
    <property type="molecule type" value="Genomic_DNA"/>
</dbReference>
<sequence>MPAVVSVSTETPPFTITQKETEHIVRELFRDSFPDIDRLMKIFDNGQIEQRNFVVPKEWFQTNHPFQEKNNLYISESVRLGKKAITNCLTKDSHLSTPIRENEIEAIFYVSSSGLATPTIESRIMNELPFSQHTKRIPIWGLGCAGGAAGIGRAYEYCLAYPNAKVLVLCSELCSLTFQRNDIRKSNLIGSSLFADGVACALVVGNEVLEKEPLITSPVPYIKGTQSTLMPNSEDVMGWEVTNDGLRVIFSKDIPSIIKDWLKPNVEEFLIQHALTLTDINYFVAHPGGKKVLEAYEESLGFSREMTSIPRNVLKKNGNMSSPTVLYVLKEFMDLHTEDYHKGILTALGPGFSSELILLEWGL</sequence>
<evidence type="ECO:0000256" key="1">
    <source>
        <dbReference type="ARBA" id="ARBA00022679"/>
    </source>
</evidence>
<gene>
    <name evidence="5" type="ORF">KS419_02890</name>
</gene>
<protein>
    <submittedName>
        <fullName evidence="5">Type III polyketide synthase</fullName>
    </submittedName>
</protein>
<evidence type="ECO:0000259" key="4">
    <source>
        <dbReference type="Pfam" id="PF02797"/>
    </source>
</evidence>
<dbReference type="InterPro" id="IPR001099">
    <property type="entry name" value="Chalcone/stilbene_synt_N"/>
</dbReference>
<evidence type="ECO:0000313" key="6">
    <source>
        <dbReference type="Proteomes" id="UP000784880"/>
    </source>
</evidence>
<feature type="domain" description="Chalcone/stilbene synthase C-terminal" evidence="4">
    <location>
        <begin position="226"/>
        <end position="359"/>
    </location>
</feature>